<evidence type="ECO:0000259" key="1">
    <source>
        <dbReference type="Pfam" id="PF13460"/>
    </source>
</evidence>
<dbReference type="InterPro" id="IPR016040">
    <property type="entry name" value="NAD(P)-bd_dom"/>
</dbReference>
<evidence type="ECO:0000313" key="2">
    <source>
        <dbReference type="EMBL" id="SBV90744.1"/>
    </source>
</evidence>
<dbReference type="AlphaFoldDB" id="A0A212IU78"/>
<dbReference type="PANTHER" id="PTHR15020">
    <property type="entry name" value="FLAVIN REDUCTASE-RELATED"/>
    <property type="match status" value="1"/>
</dbReference>
<name>A0A212IU78_9PROT</name>
<dbReference type="Gene3D" id="3.40.50.720">
    <property type="entry name" value="NAD(P)-binding Rossmann-like Domain"/>
    <property type="match status" value="1"/>
</dbReference>
<reference evidence="2" key="1">
    <citation type="submission" date="2016-04" db="EMBL/GenBank/DDBJ databases">
        <authorList>
            <person name="Evans L.H."/>
            <person name="Alamgir A."/>
            <person name="Owens N."/>
            <person name="Weber N.D."/>
            <person name="Virtaneva K."/>
            <person name="Barbian K."/>
            <person name="Babar A."/>
            <person name="Rosenke K."/>
        </authorList>
    </citation>
    <scope>NUCLEOTIDE SEQUENCE</scope>
    <source>
        <strain evidence="2">86</strain>
    </source>
</reference>
<protein>
    <submittedName>
        <fullName evidence="2">NAD-dependent epimerase/dehydratase</fullName>
    </submittedName>
</protein>
<dbReference type="InterPro" id="IPR036291">
    <property type="entry name" value="NAD(P)-bd_dom_sf"/>
</dbReference>
<sequence>MTAPFLVLFGARAGAGFELARLARLAGVEVVAAVRPGADGGPLADLGCRVVAADACDAAAVDAVFRGLPPGPWVASTLGGRVGNDFVDDVGNRMVIDAARKHGAARMLLVSSLGAGDSRAFASPRLLAAIGDVLAAKTRAEDHLRASGLVHVILRPGGLVDGSPSGSGELSAAHDVHGSISRGELARLALLCLTSGAHDGATLSAVDPKPKD</sequence>
<accession>A0A212IU78</accession>
<dbReference type="Pfam" id="PF13460">
    <property type="entry name" value="NAD_binding_10"/>
    <property type="match status" value="1"/>
</dbReference>
<dbReference type="PANTHER" id="PTHR15020:SF45">
    <property type="entry name" value="NAD(P)-BINDING DOMAIN-CONTAINING PROTEIN"/>
    <property type="match status" value="1"/>
</dbReference>
<gene>
    <name evidence="2" type="ORF">KL86APRO_10039</name>
</gene>
<organism evidence="2">
    <name type="scientific">uncultured Alphaproteobacteria bacterium</name>
    <dbReference type="NCBI Taxonomy" id="91750"/>
    <lineage>
        <taxon>Bacteria</taxon>
        <taxon>Pseudomonadati</taxon>
        <taxon>Pseudomonadota</taxon>
        <taxon>Alphaproteobacteria</taxon>
        <taxon>environmental samples</taxon>
    </lineage>
</organism>
<proteinExistence type="predicted"/>
<feature type="domain" description="NAD(P)-binding" evidence="1">
    <location>
        <begin position="10"/>
        <end position="194"/>
    </location>
</feature>
<dbReference type="SUPFAM" id="SSF51735">
    <property type="entry name" value="NAD(P)-binding Rossmann-fold domains"/>
    <property type="match status" value="1"/>
</dbReference>
<dbReference type="EMBL" id="FLUO01000001">
    <property type="protein sequence ID" value="SBV90744.1"/>
    <property type="molecule type" value="Genomic_DNA"/>
</dbReference>